<gene>
    <name evidence="2" type="ORF">OIDMADRAFT_59942</name>
</gene>
<proteinExistence type="predicted"/>
<dbReference type="Gene3D" id="2.20.25.110">
    <property type="entry name" value="S-adenosyl-L-methionine-dependent methyltransferases"/>
    <property type="match status" value="1"/>
</dbReference>
<dbReference type="Pfam" id="PF13649">
    <property type="entry name" value="Methyltransf_25"/>
    <property type="match status" value="1"/>
</dbReference>
<keyword evidence="3" id="KW-1185">Reference proteome</keyword>
<dbReference type="InParanoid" id="A0A0C3D0P3"/>
<dbReference type="PANTHER" id="PTHR43591">
    <property type="entry name" value="METHYLTRANSFERASE"/>
    <property type="match status" value="1"/>
</dbReference>
<evidence type="ECO:0000313" key="3">
    <source>
        <dbReference type="Proteomes" id="UP000054321"/>
    </source>
</evidence>
<dbReference type="Proteomes" id="UP000054321">
    <property type="component" value="Unassembled WGS sequence"/>
</dbReference>
<evidence type="ECO:0000259" key="1">
    <source>
        <dbReference type="Pfam" id="PF13649"/>
    </source>
</evidence>
<name>A0A0C3D0P3_OIDMZ</name>
<dbReference type="HOGENOM" id="CLU_069129_1_2_1"/>
<dbReference type="InterPro" id="IPR029063">
    <property type="entry name" value="SAM-dependent_MTases_sf"/>
</dbReference>
<evidence type="ECO:0000313" key="2">
    <source>
        <dbReference type="EMBL" id="KIM95482.1"/>
    </source>
</evidence>
<protein>
    <recommendedName>
        <fullName evidence="1">Methyltransferase domain-containing protein</fullName>
    </recommendedName>
</protein>
<reference evidence="2 3" key="1">
    <citation type="submission" date="2014-04" db="EMBL/GenBank/DDBJ databases">
        <authorList>
            <consortium name="DOE Joint Genome Institute"/>
            <person name="Kuo A."/>
            <person name="Martino E."/>
            <person name="Perotto S."/>
            <person name="Kohler A."/>
            <person name="Nagy L.G."/>
            <person name="Floudas D."/>
            <person name="Copeland A."/>
            <person name="Barry K.W."/>
            <person name="Cichocki N."/>
            <person name="Veneault-Fourrey C."/>
            <person name="LaButti K."/>
            <person name="Lindquist E.A."/>
            <person name="Lipzen A."/>
            <person name="Lundell T."/>
            <person name="Morin E."/>
            <person name="Murat C."/>
            <person name="Sun H."/>
            <person name="Tunlid A."/>
            <person name="Henrissat B."/>
            <person name="Grigoriev I.V."/>
            <person name="Hibbett D.S."/>
            <person name="Martin F."/>
            <person name="Nordberg H.P."/>
            <person name="Cantor M.N."/>
            <person name="Hua S.X."/>
        </authorList>
    </citation>
    <scope>NUCLEOTIDE SEQUENCE [LARGE SCALE GENOMIC DNA]</scope>
    <source>
        <strain evidence="2 3">Zn</strain>
    </source>
</reference>
<organism evidence="2 3">
    <name type="scientific">Oidiodendron maius (strain Zn)</name>
    <dbReference type="NCBI Taxonomy" id="913774"/>
    <lineage>
        <taxon>Eukaryota</taxon>
        <taxon>Fungi</taxon>
        <taxon>Dikarya</taxon>
        <taxon>Ascomycota</taxon>
        <taxon>Pezizomycotina</taxon>
        <taxon>Leotiomycetes</taxon>
        <taxon>Leotiomycetes incertae sedis</taxon>
        <taxon>Myxotrichaceae</taxon>
        <taxon>Oidiodendron</taxon>
    </lineage>
</organism>
<dbReference type="SUPFAM" id="SSF53335">
    <property type="entry name" value="S-adenosyl-L-methionine-dependent methyltransferases"/>
    <property type="match status" value="1"/>
</dbReference>
<dbReference type="EMBL" id="KN832887">
    <property type="protein sequence ID" value="KIM95482.1"/>
    <property type="molecule type" value="Genomic_DNA"/>
</dbReference>
<dbReference type="AlphaFoldDB" id="A0A0C3D0P3"/>
<dbReference type="OrthoDB" id="1028014at2759"/>
<dbReference type="Gene3D" id="3.40.50.150">
    <property type="entry name" value="Vaccinia Virus protein VP39"/>
    <property type="match status" value="1"/>
</dbReference>
<dbReference type="InterPro" id="IPR041698">
    <property type="entry name" value="Methyltransf_25"/>
</dbReference>
<dbReference type="CDD" id="cd02440">
    <property type="entry name" value="AdoMet_MTases"/>
    <property type="match status" value="1"/>
</dbReference>
<sequence length="292" mass="33735">MDSQLNRSIFSRVKADWWTDYFDEYYLRSQGKFYEDAIVTSKEWDVLSSYPEIQQLLRRGDENSQGQMQNERKVEILDLNCGQGRHSILIANSKSSIQVHGHDQSQFLIDLARARSSHLSNVRFSVGDSCSVPADRNSYNMVMILGNSFGFYPTEMGDHNMLAEVYRVLQPGGVLLLECTDATFIRENYELINEKWRWLGQDENLIACYQRELSHDGRRLATREIIVATDKGIIKDTSIPVRLYDQSEFTEIFRNVGFVVSEDSFRKWPTTLLSGQYGMLKNRVTIKVCKPV</sequence>
<feature type="domain" description="Methyltransferase" evidence="1">
    <location>
        <begin position="76"/>
        <end position="173"/>
    </location>
</feature>
<reference evidence="3" key="2">
    <citation type="submission" date="2015-01" db="EMBL/GenBank/DDBJ databases">
        <title>Evolutionary Origins and Diversification of the Mycorrhizal Mutualists.</title>
        <authorList>
            <consortium name="DOE Joint Genome Institute"/>
            <consortium name="Mycorrhizal Genomics Consortium"/>
            <person name="Kohler A."/>
            <person name="Kuo A."/>
            <person name="Nagy L.G."/>
            <person name="Floudas D."/>
            <person name="Copeland A."/>
            <person name="Barry K.W."/>
            <person name="Cichocki N."/>
            <person name="Veneault-Fourrey C."/>
            <person name="LaButti K."/>
            <person name="Lindquist E.A."/>
            <person name="Lipzen A."/>
            <person name="Lundell T."/>
            <person name="Morin E."/>
            <person name="Murat C."/>
            <person name="Riley R."/>
            <person name="Ohm R."/>
            <person name="Sun H."/>
            <person name="Tunlid A."/>
            <person name="Henrissat B."/>
            <person name="Grigoriev I.V."/>
            <person name="Hibbett D.S."/>
            <person name="Martin F."/>
        </authorList>
    </citation>
    <scope>NUCLEOTIDE SEQUENCE [LARGE SCALE GENOMIC DNA]</scope>
    <source>
        <strain evidence="3">Zn</strain>
    </source>
</reference>
<accession>A0A0C3D0P3</accession>
<dbReference type="STRING" id="913774.A0A0C3D0P3"/>